<keyword evidence="1" id="KW-0472">Membrane</keyword>
<keyword evidence="2" id="KW-0808">Transferase</keyword>
<feature type="transmembrane region" description="Helical" evidence="1">
    <location>
        <begin position="63"/>
        <end position="85"/>
    </location>
</feature>
<keyword evidence="2" id="KW-0418">Kinase</keyword>
<dbReference type="Gene3D" id="3.30.565.10">
    <property type="entry name" value="Histidine kinase-like ATPase, C-terminal domain"/>
    <property type="match status" value="1"/>
</dbReference>
<accession>A0ABR8FDI9</accession>
<dbReference type="GO" id="GO:0016301">
    <property type="term" value="F:kinase activity"/>
    <property type="evidence" value="ECO:0007669"/>
    <property type="project" value="UniProtKB-KW"/>
</dbReference>
<proteinExistence type="predicted"/>
<dbReference type="EMBL" id="JACJST010000007">
    <property type="protein sequence ID" value="MBD2568272.1"/>
    <property type="molecule type" value="Genomic_DNA"/>
</dbReference>
<dbReference type="InterPro" id="IPR036890">
    <property type="entry name" value="HATPase_C_sf"/>
</dbReference>
<keyword evidence="3" id="KW-1185">Reference proteome</keyword>
<reference evidence="2 3" key="1">
    <citation type="journal article" date="2020" name="ISME J.">
        <title>Comparative genomics reveals insights into cyanobacterial evolution and habitat adaptation.</title>
        <authorList>
            <person name="Chen M.Y."/>
            <person name="Teng W.K."/>
            <person name="Zhao L."/>
            <person name="Hu C.X."/>
            <person name="Zhou Y.K."/>
            <person name="Han B.P."/>
            <person name="Song L.R."/>
            <person name="Shu W.S."/>
        </authorList>
    </citation>
    <scope>NUCLEOTIDE SEQUENCE [LARGE SCALE GENOMIC DNA]</scope>
    <source>
        <strain evidence="2 3">FACHB-196</strain>
    </source>
</reference>
<sequence>MQVKVGKTLKEQWEYSWIFWWCILEIATARLMKSPLESIIVISIATSSLVSIGHLLLNESILVSIFPASLIFVINSITITAFYQYDQAVRSGIKARQTIIEITFETIHNGPLQNLDRVLRLVKGQDLPIQKLLPELEKELHKLNQDIRGIYEFWEQETLTGGPSLYLGNSIIINLQDPLHEILYQVYSYTLERDFPCFKTLKLKIRTFEPIDERNLTLENKRGLCRFLEEALCNVGKHAIGVTCLQVASSSSAGCYTLRIIDDGLGVNSSREGRGTQQFKHLARQIKGKFRRVPLSPQGTLCELSWNETNFFRILDC</sequence>
<name>A0ABR8FDI9_9NOST</name>
<evidence type="ECO:0000313" key="3">
    <source>
        <dbReference type="Proteomes" id="UP000640531"/>
    </source>
</evidence>
<comment type="caution">
    <text evidence="2">The sequence shown here is derived from an EMBL/GenBank/DDBJ whole genome shotgun (WGS) entry which is preliminary data.</text>
</comment>
<protein>
    <submittedName>
        <fullName evidence="2">Sensor histidine kinase</fullName>
    </submittedName>
</protein>
<dbReference type="Proteomes" id="UP000640531">
    <property type="component" value="Unassembled WGS sequence"/>
</dbReference>
<evidence type="ECO:0000256" key="1">
    <source>
        <dbReference type="SAM" id="Phobius"/>
    </source>
</evidence>
<keyword evidence="1" id="KW-1133">Transmembrane helix</keyword>
<dbReference type="RefSeq" id="WP_190714052.1">
    <property type="nucleotide sequence ID" value="NZ_JACJST010000007.1"/>
</dbReference>
<gene>
    <name evidence="2" type="ORF">H6G59_10235</name>
</gene>
<feature type="transmembrane region" description="Helical" evidence="1">
    <location>
        <begin position="39"/>
        <end position="57"/>
    </location>
</feature>
<keyword evidence="1" id="KW-0812">Transmembrane</keyword>
<organism evidence="2 3">
    <name type="scientific">Anabaena lutea FACHB-196</name>
    <dbReference type="NCBI Taxonomy" id="2692881"/>
    <lineage>
        <taxon>Bacteria</taxon>
        <taxon>Bacillati</taxon>
        <taxon>Cyanobacteriota</taxon>
        <taxon>Cyanophyceae</taxon>
        <taxon>Nostocales</taxon>
        <taxon>Nostocaceae</taxon>
        <taxon>Anabaena</taxon>
    </lineage>
</organism>
<evidence type="ECO:0000313" key="2">
    <source>
        <dbReference type="EMBL" id="MBD2568272.1"/>
    </source>
</evidence>